<evidence type="ECO:0000256" key="1">
    <source>
        <dbReference type="SAM" id="MobiDB-lite"/>
    </source>
</evidence>
<evidence type="ECO:0000313" key="2">
    <source>
        <dbReference type="EMBL" id="KAJ7040164.1"/>
    </source>
</evidence>
<feature type="compositionally biased region" description="Polar residues" evidence="1">
    <location>
        <begin position="170"/>
        <end position="179"/>
    </location>
</feature>
<feature type="region of interest" description="Disordered" evidence="1">
    <location>
        <begin position="154"/>
        <end position="212"/>
    </location>
</feature>
<evidence type="ECO:0000313" key="3">
    <source>
        <dbReference type="Proteomes" id="UP001218188"/>
    </source>
</evidence>
<sequence>MNLPETTADHAANSWLPQLSQQASMPWDETAASMQPNWNDFGSSVQSVPNRPPSIGSSAGDFFNDDYDFQPVPTRAPSTSSSAEQMFDDGYSFKPMPTRPPSTSSSTGDFFYDDYDLQSVPTRPPSTSSSAGQFFDEGYGIDLLMAGISDGYPSSAFSSALPSDEDMSSSHDWSSTGSRPVSAAPSSVEPDIPGNSPPSVSVEIAPRSNCPS</sequence>
<accession>A0AAD6XCF2</accession>
<dbReference type="Proteomes" id="UP001218188">
    <property type="component" value="Unassembled WGS sequence"/>
</dbReference>
<feature type="compositionally biased region" description="Polar residues" evidence="1">
    <location>
        <begin position="32"/>
        <end position="49"/>
    </location>
</feature>
<feature type="region of interest" description="Disordered" evidence="1">
    <location>
        <begin position="1"/>
        <end position="110"/>
    </location>
</feature>
<protein>
    <submittedName>
        <fullName evidence="2">Uncharacterized protein</fullName>
    </submittedName>
</protein>
<reference evidence="2" key="1">
    <citation type="submission" date="2023-03" db="EMBL/GenBank/DDBJ databases">
        <title>Massive genome expansion in bonnet fungi (Mycena s.s.) driven by repeated elements and novel gene families across ecological guilds.</title>
        <authorList>
            <consortium name="Lawrence Berkeley National Laboratory"/>
            <person name="Harder C.B."/>
            <person name="Miyauchi S."/>
            <person name="Viragh M."/>
            <person name="Kuo A."/>
            <person name="Thoen E."/>
            <person name="Andreopoulos B."/>
            <person name="Lu D."/>
            <person name="Skrede I."/>
            <person name="Drula E."/>
            <person name="Henrissat B."/>
            <person name="Morin E."/>
            <person name="Kohler A."/>
            <person name="Barry K."/>
            <person name="LaButti K."/>
            <person name="Morin E."/>
            <person name="Salamov A."/>
            <person name="Lipzen A."/>
            <person name="Mereny Z."/>
            <person name="Hegedus B."/>
            <person name="Baldrian P."/>
            <person name="Stursova M."/>
            <person name="Weitz H."/>
            <person name="Taylor A."/>
            <person name="Grigoriev I.V."/>
            <person name="Nagy L.G."/>
            <person name="Martin F."/>
            <person name="Kauserud H."/>
        </authorList>
    </citation>
    <scope>NUCLEOTIDE SEQUENCE</scope>
    <source>
        <strain evidence="2">CBHHK200</strain>
    </source>
</reference>
<keyword evidence="3" id="KW-1185">Reference proteome</keyword>
<gene>
    <name evidence="2" type="ORF">C8F04DRAFT_1084053</name>
</gene>
<proteinExistence type="predicted"/>
<dbReference type="AlphaFoldDB" id="A0AAD6XCF2"/>
<feature type="compositionally biased region" description="Polar residues" evidence="1">
    <location>
        <begin position="15"/>
        <end position="24"/>
    </location>
</feature>
<organism evidence="2 3">
    <name type="scientific">Mycena alexandri</name>
    <dbReference type="NCBI Taxonomy" id="1745969"/>
    <lineage>
        <taxon>Eukaryota</taxon>
        <taxon>Fungi</taxon>
        <taxon>Dikarya</taxon>
        <taxon>Basidiomycota</taxon>
        <taxon>Agaricomycotina</taxon>
        <taxon>Agaricomycetes</taxon>
        <taxon>Agaricomycetidae</taxon>
        <taxon>Agaricales</taxon>
        <taxon>Marasmiineae</taxon>
        <taxon>Mycenaceae</taxon>
        <taxon>Mycena</taxon>
    </lineage>
</organism>
<dbReference type="EMBL" id="JARJCM010000023">
    <property type="protein sequence ID" value="KAJ7040164.1"/>
    <property type="molecule type" value="Genomic_DNA"/>
</dbReference>
<comment type="caution">
    <text evidence="2">The sequence shown here is derived from an EMBL/GenBank/DDBJ whole genome shotgun (WGS) entry which is preliminary data.</text>
</comment>
<name>A0AAD6XCF2_9AGAR</name>